<dbReference type="InterPro" id="IPR013087">
    <property type="entry name" value="Znf_C2H2_type"/>
</dbReference>
<feature type="compositionally biased region" description="Polar residues" evidence="8">
    <location>
        <begin position="386"/>
        <end position="420"/>
    </location>
</feature>
<dbReference type="EMBL" id="AMPZ03000002">
    <property type="protein sequence ID" value="KAH9590278.1"/>
    <property type="molecule type" value="Genomic_DNA"/>
</dbReference>
<dbReference type="GO" id="GO:0005634">
    <property type="term" value="C:nucleus"/>
    <property type="evidence" value="ECO:0007669"/>
    <property type="project" value="UniProtKB-SubCell"/>
</dbReference>
<feature type="compositionally biased region" description="Low complexity" evidence="8">
    <location>
        <begin position="40"/>
        <end position="50"/>
    </location>
</feature>
<name>A0A922LNB9_SCHHA</name>
<dbReference type="Gene3D" id="3.30.160.60">
    <property type="entry name" value="Classic Zinc Finger"/>
    <property type="match status" value="6"/>
</dbReference>
<proteinExistence type="predicted"/>
<reference evidence="10" key="3">
    <citation type="submission" date="2021-06" db="EMBL/GenBank/DDBJ databases">
        <title>Chromosome-level genome assembly for S. haematobium.</title>
        <authorList>
            <person name="Stroehlein A.J."/>
        </authorList>
    </citation>
    <scope>NUCLEOTIDE SEQUENCE</scope>
</reference>
<evidence type="ECO:0000256" key="7">
    <source>
        <dbReference type="PROSITE-ProRule" id="PRU00042"/>
    </source>
</evidence>
<feature type="region of interest" description="Disordered" evidence="8">
    <location>
        <begin position="376"/>
        <end position="421"/>
    </location>
</feature>
<dbReference type="FunFam" id="3.30.160.60:FF:001397">
    <property type="entry name" value="Datilografo, isoform A"/>
    <property type="match status" value="1"/>
</dbReference>
<dbReference type="SMART" id="SM00355">
    <property type="entry name" value="ZnF_C2H2"/>
    <property type="match status" value="6"/>
</dbReference>
<keyword evidence="5" id="KW-0862">Zinc</keyword>
<dbReference type="GO" id="GO:0008270">
    <property type="term" value="F:zinc ion binding"/>
    <property type="evidence" value="ECO:0007669"/>
    <property type="project" value="UniProtKB-KW"/>
</dbReference>
<dbReference type="KEGG" id="shx:MS3_00003029"/>
<reference evidence="10" key="4">
    <citation type="journal article" date="2022" name="PLoS Pathog.">
        <title>Chromosome-level genome of Schistosoma haematobium underpins genome-wide explorations of molecular variation.</title>
        <authorList>
            <person name="Stroehlein A.J."/>
            <person name="Korhonen P.K."/>
            <person name="Lee V.V."/>
            <person name="Ralph S.A."/>
            <person name="Mentink-Kane M."/>
            <person name="You H."/>
            <person name="McManus D.P."/>
            <person name="Tchuente L.T."/>
            <person name="Stothard J.R."/>
            <person name="Kaur P."/>
            <person name="Dudchenko O."/>
            <person name="Aiden E.L."/>
            <person name="Yang B."/>
            <person name="Yang H."/>
            <person name="Emery A.M."/>
            <person name="Webster B.L."/>
            <person name="Brindley P.J."/>
            <person name="Rollinson D."/>
            <person name="Chang B.C.H."/>
            <person name="Gasser R.B."/>
            <person name="Young N.D."/>
        </authorList>
    </citation>
    <scope>NUCLEOTIDE SEQUENCE</scope>
</reference>
<feature type="region of interest" description="Disordered" evidence="8">
    <location>
        <begin position="28"/>
        <end position="55"/>
    </location>
</feature>
<gene>
    <name evidence="10" type="ORF">MS3_00003029</name>
</gene>
<comment type="caution">
    <text evidence="10">The sequence shown here is derived from an EMBL/GenBank/DDBJ whole genome shotgun (WGS) entry which is preliminary data.</text>
</comment>
<evidence type="ECO:0000259" key="9">
    <source>
        <dbReference type="PROSITE" id="PS50157"/>
    </source>
</evidence>
<evidence type="ECO:0000256" key="6">
    <source>
        <dbReference type="ARBA" id="ARBA00023242"/>
    </source>
</evidence>
<accession>A0A922LNB9</accession>
<dbReference type="CTD" id="24593133"/>
<feature type="compositionally biased region" description="Polar residues" evidence="8">
    <location>
        <begin position="141"/>
        <end position="151"/>
    </location>
</feature>
<dbReference type="Pfam" id="PF13912">
    <property type="entry name" value="zf-C2H2_6"/>
    <property type="match status" value="1"/>
</dbReference>
<dbReference type="RefSeq" id="XP_051070721.1">
    <property type="nucleotide sequence ID" value="XM_051210703.1"/>
</dbReference>
<keyword evidence="4 7" id="KW-0863">Zinc-finger</keyword>
<dbReference type="AlphaFoldDB" id="A0A922LNB9"/>
<feature type="domain" description="C2H2-type" evidence="9">
    <location>
        <begin position="216"/>
        <end position="243"/>
    </location>
</feature>
<reference evidence="10" key="1">
    <citation type="journal article" date="2012" name="Nat. Genet.">
        <title>Whole-genome sequence of Schistosoma haematobium.</title>
        <authorList>
            <person name="Young N.D."/>
            <person name="Jex A.R."/>
            <person name="Li B."/>
            <person name="Liu S."/>
            <person name="Yang L."/>
            <person name="Xiong Z."/>
            <person name="Li Y."/>
            <person name="Cantacessi C."/>
            <person name="Hall R.S."/>
            <person name="Xu X."/>
            <person name="Chen F."/>
            <person name="Wu X."/>
            <person name="Zerlotini A."/>
            <person name="Oliveira G."/>
            <person name="Hofmann A."/>
            <person name="Zhang G."/>
            <person name="Fang X."/>
            <person name="Kang Y."/>
            <person name="Campbell B.E."/>
            <person name="Loukas A."/>
            <person name="Ranganathan S."/>
            <person name="Rollinson D."/>
            <person name="Rinaldi G."/>
            <person name="Brindley P.J."/>
            <person name="Yang H."/>
            <person name="Wang J."/>
            <person name="Wang J."/>
            <person name="Gasser R.B."/>
        </authorList>
    </citation>
    <scope>NUCLEOTIDE SEQUENCE</scope>
</reference>
<dbReference type="PANTHER" id="PTHR24376">
    <property type="entry name" value="ZINC FINGER PROTEIN"/>
    <property type="match status" value="1"/>
</dbReference>
<comment type="subcellular location">
    <subcellularLocation>
        <location evidence="1">Nucleus</location>
    </subcellularLocation>
</comment>
<dbReference type="GeneID" id="24593133"/>
<dbReference type="Proteomes" id="UP000471633">
    <property type="component" value="Unassembled WGS sequence"/>
</dbReference>
<evidence type="ECO:0000256" key="2">
    <source>
        <dbReference type="ARBA" id="ARBA00022723"/>
    </source>
</evidence>
<evidence type="ECO:0000256" key="1">
    <source>
        <dbReference type="ARBA" id="ARBA00004123"/>
    </source>
</evidence>
<protein>
    <recommendedName>
        <fullName evidence="9">C2H2-type domain-containing protein</fullName>
    </recommendedName>
</protein>
<keyword evidence="3" id="KW-0677">Repeat</keyword>
<dbReference type="PROSITE" id="PS00028">
    <property type="entry name" value="ZINC_FINGER_C2H2_1"/>
    <property type="match status" value="6"/>
</dbReference>
<keyword evidence="11" id="KW-1185">Reference proteome</keyword>
<dbReference type="FunFam" id="3.30.160.60:FF:000145">
    <property type="entry name" value="Zinc finger protein 574"/>
    <property type="match status" value="1"/>
</dbReference>
<sequence length="725" mass="81626">MDTESNKESLQPSKSLLDEYSHCIGDSMKDSGIGTTYFKTSSGSSSNNTSPESDKDLLLLQNKTPKPLAKSKLDATSTPATQIKRYKLNRELQEKIRISNDSSINSIDFTICDNTSINSGKKSPSTIATYYDQQQMNSTISHSLNNQTSGKRSSKDHEQFKKKSTKPVKHSFLNKSVKLNLCVADLIDTSQTVKSTLIKVGNNEVVGGRRRQRRMHTCEHCDKQFDRPSLLKRHTLTHTGERPFECKYCSKGFSTRSGVNTHERTHTGQRPYVCRICGRRFAAGSNLIFHKYTHTNTRRHVCSQCPKAFVTPGDLRKHEYTHTGKWPYRCHLCDRGFATERNLKSHETTHSGRKPHLCTICGKGYAQESSMKTHMRTHQKNETTTKSKISSVYPSSTSKDSFINSPSTSGTNLHNKSTVSRTRKLKSKHSFLGLDNSSQQFDTSNGMFPPELSNSLNISTPVTNTYQGQQHYSAFSAPKQRINQIPELANPIFANLNESLAINNLSVPSTSTAFLSSSVPPAFNLPGNQLSQLYEKYQSLYNYYMRAINSTNSMQSNSQNIQNPVTYNIPIDFNTKYSPVIPLTCTFSTNTNLLKPYNQMISMNENQASALSQQPSGILSQVQQDFSTTQHNSYNWNVDSNYKSSNYNLGLQNNDLHNYHYNSNLLHGLTPNYVINNYSNNTTHNISINNHNNNNSHCCTILSNEFDTVALDYSTKTLSKYHTSS</sequence>
<reference evidence="10" key="2">
    <citation type="journal article" date="2019" name="Gigascience">
        <title>High-quality Schistosoma haematobium genome achieved by single-molecule and long-range sequencing.</title>
        <authorList>
            <person name="Stroehlein A.J."/>
            <person name="Korhonen P.K."/>
            <person name="Chong T.M."/>
            <person name="Lim Y.L."/>
            <person name="Chan K.G."/>
            <person name="Webster B."/>
            <person name="Rollinson D."/>
            <person name="Brindley P.J."/>
            <person name="Gasser R.B."/>
            <person name="Young N.D."/>
        </authorList>
    </citation>
    <scope>NUCLEOTIDE SEQUENCE</scope>
</reference>
<feature type="domain" description="C2H2-type" evidence="9">
    <location>
        <begin position="244"/>
        <end position="271"/>
    </location>
</feature>
<feature type="domain" description="C2H2-type" evidence="9">
    <location>
        <begin position="272"/>
        <end position="299"/>
    </location>
</feature>
<evidence type="ECO:0000256" key="4">
    <source>
        <dbReference type="ARBA" id="ARBA00022771"/>
    </source>
</evidence>
<dbReference type="SUPFAM" id="SSF57667">
    <property type="entry name" value="beta-beta-alpha zinc fingers"/>
    <property type="match status" value="3"/>
</dbReference>
<keyword evidence="6" id="KW-0539">Nucleus</keyword>
<organism evidence="10 11">
    <name type="scientific">Schistosoma haematobium</name>
    <name type="common">Blood fluke</name>
    <dbReference type="NCBI Taxonomy" id="6185"/>
    <lineage>
        <taxon>Eukaryota</taxon>
        <taxon>Metazoa</taxon>
        <taxon>Spiralia</taxon>
        <taxon>Lophotrochozoa</taxon>
        <taxon>Platyhelminthes</taxon>
        <taxon>Trematoda</taxon>
        <taxon>Digenea</taxon>
        <taxon>Strigeidida</taxon>
        <taxon>Schistosomatoidea</taxon>
        <taxon>Schistosomatidae</taxon>
        <taxon>Schistosoma</taxon>
    </lineage>
</organism>
<evidence type="ECO:0000256" key="5">
    <source>
        <dbReference type="ARBA" id="ARBA00022833"/>
    </source>
</evidence>
<feature type="domain" description="C2H2-type" evidence="9">
    <location>
        <begin position="328"/>
        <end position="355"/>
    </location>
</feature>
<dbReference type="FunFam" id="3.30.160.60:FF:000446">
    <property type="entry name" value="Zinc finger protein"/>
    <property type="match status" value="1"/>
</dbReference>
<evidence type="ECO:0000256" key="8">
    <source>
        <dbReference type="SAM" id="MobiDB-lite"/>
    </source>
</evidence>
<evidence type="ECO:0000313" key="11">
    <source>
        <dbReference type="Proteomes" id="UP000471633"/>
    </source>
</evidence>
<evidence type="ECO:0000313" key="10">
    <source>
        <dbReference type="EMBL" id="KAH9590278.1"/>
    </source>
</evidence>
<dbReference type="PROSITE" id="PS50157">
    <property type="entry name" value="ZINC_FINGER_C2H2_2"/>
    <property type="match status" value="6"/>
</dbReference>
<feature type="region of interest" description="Disordered" evidence="8">
    <location>
        <begin position="141"/>
        <end position="167"/>
    </location>
</feature>
<dbReference type="PANTHER" id="PTHR24376:SF235">
    <property type="entry name" value="C2H2-TYPE DOMAIN-CONTAINING PROTEIN"/>
    <property type="match status" value="1"/>
</dbReference>
<evidence type="ECO:0000256" key="3">
    <source>
        <dbReference type="ARBA" id="ARBA00022737"/>
    </source>
</evidence>
<keyword evidence="2" id="KW-0479">Metal-binding</keyword>
<feature type="domain" description="C2H2-type" evidence="9">
    <location>
        <begin position="356"/>
        <end position="383"/>
    </location>
</feature>
<feature type="domain" description="C2H2-type" evidence="9">
    <location>
        <begin position="300"/>
        <end position="327"/>
    </location>
</feature>
<dbReference type="InterPro" id="IPR036236">
    <property type="entry name" value="Znf_C2H2_sf"/>
</dbReference>
<dbReference type="Pfam" id="PF00096">
    <property type="entry name" value="zf-C2H2"/>
    <property type="match status" value="5"/>
</dbReference>
<dbReference type="FunFam" id="3.30.160.60:FF:000110">
    <property type="entry name" value="Zinc finger protein-like"/>
    <property type="match status" value="1"/>
</dbReference>